<name>A0A235EG67_9BURK</name>
<dbReference type="PANTHER" id="PTHR43689:SF8">
    <property type="entry name" value="ALPHA_BETA-HYDROLASES SUPERFAMILY PROTEIN"/>
    <property type="match status" value="1"/>
</dbReference>
<dbReference type="OrthoDB" id="5290302at2"/>
<evidence type="ECO:0000313" key="3">
    <source>
        <dbReference type="Proteomes" id="UP000215441"/>
    </source>
</evidence>
<reference evidence="2 3" key="1">
    <citation type="submission" date="2017-07" db="EMBL/GenBank/DDBJ databases">
        <title>Acidovorax KNDSW TSA 6 genome sequence and assembly.</title>
        <authorList>
            <person name="Mayilraj S."/>
        </authorList>
    </citation>
    <scope>NUCLEOTIDE SEQUENCE [LARGE SCALE GENOMIC DNA]</scope>
    <source>
        <strain evidence="2 3">KNDSW-TSA6</strain>
    </source>
</reference>
<evidence type="ECO:0000313" key="2">
    <source>
        <dbReference type="EMBL" id="OYD48048.1"/>
    </source>
</evidence>
<proteinExistence type="predicted"/>
<dbReference type="InterPro" id="IPR000073">
    <property type="entry name" value="AB_hydrolase_1"/>
</dbReference>
<dbReference type="RefSeq" id="WP_094291540.1">
    <property type="nucleotide sequence ID" value="NZ_NOIG01000013.1"/>
</dbReference>
<protein>
    <submittedName>
        <fullName evidence="2">Alpha/beta hydrolase</fullName>
    </submittedName>
</protein>
<evidence type="ECO:0000259" key="1">
    <source>
        <dbReference type="Pfam" id="PF12697"/>
    </source>
</evidence>
<dbReference type="SUPFAM" id="SSF53474">
    <property type="entry name" value="alpha/beta-Hydrolases"/>
    <property type="match status" value="1"/>
</dbReference>
<dbReference type="GO" id="GO:0016787">
    <property type="term" value="F:hydrolase activity"/>
    <property type="evidence" value="ECO:0007669"/>
    <property type="project" value="UniProtKB-KW"/>
</dbReference>
<dbReference type="PANTHER" id="PTHR43689">
    <property type="entry name" value="HYDROLASE"/>
    <property type="match status" value="1"/>
</dbReference>
<keyword evidence="3" id="KW-1185">Reference proteome</keyword>
<dbReference type="InterPro" id="IPR029058">
    <property type="entry name" value="AB_hydrolase_fold"/>
</dbReference>
<comment type="caution">
    <text evidence="2">The sequence shown here is derived from an EMBL/GenBank/DDBJ whole genome shotgun (WGS) entry which is preliminary data.</text>
</comment>
<dbReference type="Pfam" id="PF12697">
    <property type="entry name" value="Abhydrolase_6"/>
    <property type="match status" value="1"/>
</dbReference>
<dbReference type="Gene3D" id="3.40.50.1820">
    <property type="entry name" value="alpha/beta hydrolase"/>
    <property type="match status" value="1"/>
</dbReference>
<sequence length="262" mass="28214">MRQWILLRGLTRETAHWGGLVADLQQALPGDAVLAVDLPGNGCWHHRPSPTTVQGMVQACRADLAARGLVPPYHLLAMSLGAMVAVEWAQGAPEEIASGVLVNTSLRPFSPFYHRLRPQNYGALLRLVLLARPAEAVEQQVLAMTSNLAAARAPVLAHWATVRRQRPVSGRNALRQLLAAARYRAPATAPLPPLLLLASRHDQLVASACSQALAAAWNLPLVMHPFAGHDLPLDDPAWVVEQVRQWATRGPHPSGSAPVTAA</sequence>
<dbReference type="AlphaFoldDB" id="A0A235EG67"/>
<keyword evidence="2" id="KW-0378">Hydrolase</keyword>
<organism evidence="2 3">
    <name type="scientific">Acidovorax kalamii</name>
    <dbReference type="NCBI Taxonomy" id="2004485"/>
    <lineage>
        <taxon>Bacteria</taxon>
        <taxon>Pseudomonadati</taxon>
        <taxon>Pseudomonadota</taxon>
        <taxon>Betaproteobacteria</taxon>
        <taxon>Burkholderiales</taxon>
        <taxon>Comamonadaceae</taxon>
        <taxon>Acidovorax</taxon>
    </lineage>
</organism>
<dbReference type="EMBL" id="NOIG01000013">
    <property type="protein sequence ID" value="OYD48048.1"/>
    <property type="molecule type" value="Genomic_DNA"/>
</dbReference>
<accession>A0A235EG67</accession>
<feature type="domain" description="AB hydrolase-1" evidence="1">
    <location>
        <begin position="14"/>
        <end position="241"/>
    </location>
</feature>
<gene>
    <name evidence="2" type="ORF">CBY09_21095</name>
</gene>
<dbReference type="Proteomes" id="UP000215441">
    <property type="component" value="Unassembled WGS sequence"/>
</dbReference>